<keyword evidence="2" id="KW-1185">Reference proteome</keyword>
<dbReference type="AlphaFoldDB" id="A0A0F4LY22"/>
<evidence type="ECO:0000313" key="2">
    <source>
        <dbReference type="Proteomes" id="UP000033558"/>
    </source>
</evidence>
<dbReference type="PATRIC" id="fig|1218492.5.peg.784"/>
<dbReference type="SUPFAM" id="SSF49899">
    <property type="entry name" value="Concanavalin A-like lectins/glucanases"/>
    <property type="match status" value="1"/>
</dbReference>
<protein>
    <submittedName>
        <fullName evidence="1">Uncharacterized protein</fullName>
    </submittedName>
</protein>
<comment type="caution">
    <text evidence="1">The sequence shown here is derived from an EMBL/GenBank/DDBJ whole genome shotgun (WGS) entry which is preliminary data.</text>
</comment>
<evidence type="ECO:0000313" key="1">
    <source>
        <dbReference type="EMBL" id="KJY62436.1"/>
    </source>
</evidence>
<gene>
    <name evidence="1" type="ORF">JG30_06490</name>
</gene>
<dbReference type="HOGENOM" id="CLU_342200_0_0_9"/>
<dbReference type="InterPro" id="IPR013320">
    <property type="entry name" value="ConA-like_dom_sf"/>
</dbReference>
<dbReference type="EMBL" id="JXJQ01000006">
    <property type="protein sequence ID" value="KJY62436.1"/>
    <property type="molecule type" value="Genomic_DNA"/>
</dbReference>
<dbReference type="Proteomes" id="UP000033558">
    <property type="component" value="Unassembled WGS sequence"/>
</dbReference>
<proteinExistence type="predicted"/>
<accession>A0A0F4LY22</accession>
<organism evidence="1 2">
    <name type="scientific">Bombilactobacillus mellifer</name>
    <dbReference type="NCBI Taxonomy" id="1218492"/>
    <lineage>
        <taxon>Bacteria</taxon>
        <taxon>Bacillati</taxon>
        <taxon>Bacillota</taxon>
        <taxon>Bacilli</taxon>
        <taxon>Lactobacillales</taxon>
        <taxon>Lactobacillaceae</taxon>
        <taxon>Bombilactobacillus</taxon>
    </lineage>
</organism>
<sequence>MILLLVSFSFFGGQVNSAEAASQQEAISASATGQNSQSFNQALQRLQGRDAGGNDNDAIEIQDNSANDFFTPWGSAQVLANEDGSWNEISINDAKQFLRGSVNLNTTLDMSQSFNLSWLVKIDRSAGTAIGDGLGFVLHPLYKPGENRIDSRTGDTNATLLPKYFGRLANLSAINSDPGDGNKQFLGQTIVSPGVAGGDLGMNDLMNVIGFKIDTYKNKNGMEFSNGLKTYYGANPDAGESDPDPDYPVNDTYALGSFIDTDCTGFMYYPKGTTTQWTEDNPSGWKHLNGSDNTSPKIVDGQWHQMTIKYDSIHNVFSVSIAPDPASTASTSEPTVNWQRTLTDSELSVINGKSDIPGKKMWALSIAGSTGAAVEKNTIKNISGKFHSGEPIIMVRAVDENGKQLTNSKYVIQSEWNQNHPTETNFQDTNTQPTITANNITYKRSQVNLTTYGSSNAQTQRLTNFQQTGDKWAVSGIPFDHFKVLSYVYRRQINNSTTNPVPAQIKLQKNGVDVSSPVTLSFGDAITLKYLVTNNSGPSIWKGVTAVHKLPQDFKLQPNNQKGTGVSVTADNIIKVEMRTSNDSNILASGDTGANSATFVYQGWNPVQLTAKETTLFTRAANQPGETLQAHIYDQSEQLVDASGQPVLGSYFYQSSNDAAPLKAATSDDTDVGNHVPVSNAFTIAKDFLQLAVPPKMDFGTVFLPFSDNLNHNIYSQDKQEFEVRNTLSSAVATWYVTAKVNNVLQEVNDQGQVVSHGQTLPASSLMFEGQPLNTAVKIKTSSTSAGATTSWSYDPKESQGIYLQAKSGTSFKRFKGYIDYTLVNSPQ</sequence>
<name>A0A0F4LY22_9LACO</name>
<reference evidence="1 2" key="1">
    <citation type="submission" date="2015-01" db="EMBL/GenBank/DDBJ databases">
        <title>Comparative genomics of the lactic acid bacteria isolated from the honey bee gut.</title>
        <authorList>
            <person name="Ellegaard K.M."/>
            <person name="Tamarit D."/>
            <person name="Javelind E."/>
            <person name="Olofsson T."/>
            <person name="Andersson S.G."/>
            <person name="Vasquez A."/>
        </authorList>
    </citation>
    <scope>NUCLEOTIDE SEQUENCE [LARGE SCALE GENOMIC DNA]</scope>
    <source>
        <strain evidence="1 2">Bin4</strain>
    </source>
</reference>
<dbReference type="Gene3D" id="2.60.120.200">
    <property type="match status" value="2"/>
</dbReference>